<dbReference type="Proteomes" id="UP000607653">
    <property type="component" value="Unassembled WGS sequence"/>
</dbReference>
<protein>
    <submittedName>
        <fullName evidence="1">Uncharacterized protein</fullName>
    </submittedName>
</protein>
<evidence type="ECO:0000313" key="1">
    <source>
        <dbReference type="EMBL" id="DAD47193.1"/>
    </source>
</evidence>
<keyword evidence="2" id="KW-1185">Reference proteome</keyword>
<dbReference type="EMBL" id="DUZY01000008">
    <property type="protein sequence ID" value="DAD47193.1"/>
    <property type="molecule type" value="Genomic_DNA"/>
</dbReference>
<gene>
    <name evidence="1" type="ORF">HUJ06_017130</name>
</gene>
<evidence type="ECO:0000313" key="2">
    <source>
        <dbReference type="Proteomes" id="UP000607653"/>
    </source>
</evidence>
<sequence>MKKKSCKEGDSYLYKWYFELGTSMKKLTILLYLLSCSAGSVAQDLCDTASSVRTKESLDMMQNGSCSIVDQRFLYEKYESEFEEGEGEVALDPQQIEEDLFNHIVWAPRIWRPCGNLFDCIERPN</sequence>
<organism evidence="1 2">
    <name type="scientific">Nelumbo nucifera</name>
    <name type="common">Sacred lotus</name>
    <dbReference type="NCBI Taxonomy" id="4432"/>
    <lineage>
        <taxon>Eukaryota</taxon>
        <taxon>Viridiplantae</taxon>
        <taxon>Streptophyta</taxon>
        <taxon>Embryophyta</taxon>
        <taxon>Tracheophyta</taxon>
        <taxon>Spermatophyta</taxon>
        <taxon>Magnoliopsida</taxon>
        <taxon>Proteales</taxon>
        <taxon>Nelumbonaceae</taxon>
        <taxon>Nelumbo</taxon>
    </lineage>
</organism>
<reference evidence="1 2" key="1">
    <citation type="journal article" date="2020" name="Mol. Biol. Evol.">
        <title>Distinct Expression and Methylation Patterns for Genes with Different Fates following a Single Whole-Genome Duplication in Flowering Plants.</title>
        <authorList>
            <person name="Shi T."/>
            <person name="Rahmani R.S."/>
            <person name="Gugger P.F."/>
            <person name="Wang M."/>
            <person name="Li H."/>
            <person name="Zhang Y."/>
            <person name="Li Z."/>
            <person name="Wang Q."/>
            <person name="Van de Peer Y."/>
            <person name="Marchal K."/>
            <person name="Chen J."/>
        </authorList>
    </citation>
    <scope>NUCLEOTIDE SEQUENCE [LARGE SCALE GENOMIC DNA]</scope>
    <source>
        <tissue evidence="1">Leaf</tissue>
    </source>
</reference>
<dbReference type="AlphaFoldDB" id="A0A822ZQN8"/>
<proteinExistence type="predicted"/>
<accession>A0A822ZQN8</accession>
<name>A0A822ZQN8_NELNU</name>
<comment type="caution">
    <text evidence="1">The sequence shown here is derived from an EMBL/GenBank/DDBJ whole genome shotgun (WGS) entry which is preliminary data.</text>
</comment>